<dbReference type="PANTHER" id="PTHR14596">
    <property type="entry name" value="ZINC FINGER PROTEIN"/>
    <property type="match status" value="1"/>
</dbReference>
<evidence type="ECO:0000256" key="2">
    <source>
        <dbReference type="SAM" id="SignalP"/>
    </source>
</evidence>
<dbReference type="PANTHER" id="PTHR14596:SF72">
    <property type="entry name" value="ZINC FINGER PROTEIN MSN2-RELATED"/>
    <property type="match status" value="1"/>
</dbReference>
<evidence type="ECO:0000313" key="4">
    <source>
        <dbReference type="Proteomes" id="UP001200034"/>
    </source>
</evidence>
<dbReference type="AlphaFoldDB" id="A0AAD4KC04"/>
<feature type="compositionally biased region" description="Low complexity" evidence="1">
    <location>
        <begin position="391"/>
        <end position="410"/>
    </location>
</feature>
<dbReference type="GO" id="GO:0005634">
    <property type="term" value="C:nucleus"/>
    <property type="evidence" value="ECO:0007669"/>
    <property type="project" value="TreeGrafter"/>
</dbReference>
<organism evidence="3 4">
    <name type="scientific">Drosophila rubida</name>
    <dbReference type="NCBI Taxonomy" id="30044"/>
    <lineage>
        <taxon>Eukaryota</taxon>
        <taxon>Metazoa</taxon>
        <taxon>Ecdysozoa</taxon>
        <taxon>Arthropoda</taxon>
        <taxon>Hexapoda</taxon>
        <taxon>Insecta</taxon>
        <taxon>Pterygota</taxon>
        <taxon>Neoptera</taxon>
        <taxon>Endopterygota</taxon>
        <taxon>Diptera</taxon>
        <taxon>Brachycera</taxon>
        <taxon>Muscomorpha</taxon>
        <taxon>Ephydroidea</taxon>
        <taxon>Drosophilidae</taxon>
        <taxon>Drosophila</taxon>
    </lineage>
</organism>
<feature type="compositionally biased region" description="Low complexity" evidence="1">
    <location>
        <begin position="357"/>
        <end position="383"/>
    </location>
</feature>
<comment type="caution">
    <text evidence="3">The sequence shown here is derived from an EMBL/GenBank/DDBJ whole genome shotgun (WGS) entry which is preliminary data.</text>
</comment>
<proteinExistence type="predicted"/>
<dbReference type="GO" id="GO:0042594">
    <property type="term" value="P:response to starvation"/>
    <property type="evidence" value="ECO:0007669"/>
    <property type="project" value="TreeGrafter"/>
</dbReference>
<evidence type="ECO:0000256" key="1">
    <source>
        <dbReference type="SAM" id="MobiDB-lite"/>
    </source>
</evidence>
<dbReference type="GO" id="GO:0000981">
    <property type="term" value="F:DNA-binding transcription factor activity, RNA polymerase II-specific"/>
    <property type="evidence" value="ECO:0007669"/>
    <property type="project" value="TreeGrafter"/>
</dbReference>
<dbReference type="GO" id="GO:0000987">
    <property type="term" value="F:cis-regulatory region sequence-specific DNA binding"/>
    <property type="evidence" value="ECO:0007669"/>
    <property type="project" value="TreeGrafter"/>
</dbReference>
<gene>
    <name evidence="3" type="ORF">KR093_011524</name>
</gene>
<name>A0AAD4KC04_9MUSC</name>
<protein>
    <submittedName>
        <fullName evidence="3">Uncharacterized protein</fullName>
    </submittedName>
</protein>
<feature type="region of interest" description="Disordered" evidence="1">
    <location>
        <begin position="182"/>
        <end position="210"/>
    </location>
</feature>
<reference evidence="3" key="1">
    <citation type="journal article" date="2021" name="Mol. Ecol. Resour.">
        <title>Phylogenomic analyses of the genus Drosophila reveals genomic signals of climate adaptation.</title>
        <authorList>
            <person name="Li F."/>
            <person name="Rane R.V."/>
            <person name="Luria V."/>
            <person name="Xiong Z."/>
            <person name="Chen J."/>
            <person name="Li Z."/>
            <person name="Catullo R.A."/>
            <person name="Griffin P.C."/>
            <person name="Schiffer M."/>
            <person name="Pearce S."/>
            <person name="Lee S.F."/>
            <person name="McElroy K."/>
            <person name="Stocker A."/>
            <person name="Shirriffs J."/>
            <person name="Cockerell F."/>
            <person name="Coppin C."/>
            <person name="Sgro C.M."/>
            <person name="Karger A."/>
            <person name="Cain J.W."/>
            <person name="Weber J.A."/>
            <person name="Santpere G."/>
            <person name="Kirschner M.W."/>
            <person name="Hoffmann A.A."/>
            <person name="Oakeshott J.G."/>
            <person name="Zhang G."/>
        </authorList>
    </citation>
    <scope>NUCLEOTIDE SEQUENCE</scope>
    <source>
        <strain evidence="3">BGI-SZ-2011g</strain>
    </source>
</reference>
<keyword evidence="4" id="KW-1185">Reference proteome</keyword>
<feature type="signal peptide" evidence="2">
    <location>
        <begin position="1"/>
        <end position="21"/>
    </location>
</feature>
<evidence type="ECO:0000313" key="3">
    <source>
        <dbReference type="EMBL" id="KAH8388065.1"/>
    </source>
</evidence>
<dbReference type="EMBL" id="JAJJHW010000095">
    <property type="protein sequence ID" value="KAH8388065.1"/>
    <property type="molecule type" value="Genomic_DNA"/>
</dbReference>
<feature type="region of interest" description="Disordered" evidence="1">
    <location>
        <begin position="354"/>
        <end position="410"/>
    </location>
</feature>
<sequence length="622" mass="68180">MAKLVAILLLLLFQTFKRVFYTGETQNMKNLLAPHKGNNSTNSNNNNSNCNFHKDALLGFALELPDEQLDSAVIQLQAAAAQQQSTNNNASNNTGDYHQSLPHCELLPQATVATQDLQECYQFDASELVNVSNKNCDSLAKLAYNLYRLAKEDHIVIDRKRNEVVRTNAVTNQKTIYRCMDPVGMGMRPSDRNDRLLSDPSSSKASRPRKRLAATATVAAASIAVPAKIAAPNGAIKKSMNEPTPAADADSMLRTRSGRVVRAALPQSTTPAHPDSPTMKQLVAELRDKDYCAPPAASATGAAAPVTSSAPVVTREQRAVPANAICPGCSKIFLGRRLQRHYVKFPEHMPSAIAVRQQQQQLQQQQPQPQPQQPLQQQLQQEQPQPPPQQPLQQQLQQEQPQPQQQLQQQLTTSVPTLFGLLTGQLQRHSHLSEEQRADLFLHELNDFVEQLQLRSTRLIRNTSGLHFVNARIARVLGIPEGQYALDMSAMESAQAPTPEPELQQLLHAGAVASARNLVDYPGLSMSLDDTLTDEAAQRLNLSAGGKLLPPSEESLLRNVGDLMQPPVAVVVAPPTVGHVANAMLPHYDHASDNAVEALSMKETPNAAILDLNVDFFQFNNN</sequence>
<keyword evidence="2" id="KW-0732">Signal</keyword>
<feature type="chain" id="PRO_5041988528" evidence="2">
    <location>
        <begin position="22"/>
        <end position="622"/>
    </location>
</feature>
<dbReference type="Proteomes" id="UP001200034">
    <property type="component" value="Unassembled WGS sequence"/>
</dbReference>
<accession>A0AAD4KC04</accession>